<evidence type="ECO:0000256" key="2">
    <source>
        <dbReference type="SAM" id="MobiDB-lite"/>
    </source>
</evidence>
<feature type="region of interest" description="Disordered" evidence="2">
    <location>
        <begin position="114"/>
        <end position="141"/>
    </location>
</feature>
<evidence type="ECO:0000313" key="4">
    <source>
        <dbReference type="Proteomes" id="UP001595756"/>
    </source>
</evidence>
<proteinExistence type="predicted"/>
<accession>A0ABV8S5I8</accession>
<dbReference type="EMBL" id="JBHSDY010000011">
    <property type="protein sequence ID" value="MFC4299791.1"/>
    <property type="molecule type" value="Genomic_DNA"/>
</dbReference>
<dbReference type="RefSeq" id="WP_376814323.1">
    <property type="nucleotide sequence ID" value="NZ_JBHSDY010000011.1"/>
</dbReference>
<evidence type="ECO:0000256" key="1">
    <source>
        <dbReference type="SAM" id="Coils"/>
    </source>
</evidence>
<organism evidence="3 4">
    <name type="scientific">Castellaniella hirudinis</name>
    <dbReference type="NCBI Taxonomy" id="1144617"/>
    <lineage>
        <taxon>Bacteria</taxon>
        <taxon>Pseudomonadati</taxon>
        <taxon>Pseudomonadota</taxon>
        <taxon>Betaproteobacteria</taxon>
        <taxon>Burkholderiales</taxon>
        <taxon>Alcaligenaceae</taxon>
        <taxon>Castellaniella</taxon>
    </lineage>
</organism>
<keyword evidence="1" id="KW-0175">Coiled coil</keyword>
<evidence type="ECO:0000313" key="3">
    <source>
        <dbReference type="EMBL" id="MFC4299791.1"/>
    </source>
</evidence>
<dbReference type="Proteomes" id="UP001595756">
    <property type="component" value="Unassembled WGS sequence"/>
</dbReference>
<sequence length="293" mass="31302">MGMRDEAVSAWKNLPASCRKAPGQAGKPPAANASAAVILQYGAHLHAQYKNQHSSRLQQPLAMVEVPEVNQSALAGLGPDNMSRAIGGMVLDLAASGLSSHQQHDLAKTARQLGDTVRGDEQRWWDNPQSSGGGYGAPGPDGVPGPAVSRIPLPAGMSSVSCQGTFAFLAPAMHDFPDATLRRIRTDLLAQSIPGTFQQIRRQAPNQNQAIQALKAELANIEASVARAKAQADESDGRGDQVSTREVENNTIGFALQCTPGEATIHMGGVCDYILWRRQSLVYRAMIDLYPRC</sequence>
<gene>
    <name evidence="3" type="ORF">ACFO0J_17250</name>
</gene>
<feature type="coiled-coil region" evidence="1">
    <location>
        <begin position="197"/>
        <end position="231"/>
    </location>
</feature>
<reference evidence="4" key="1">
    <citation type="journal article" date="2019" name="Int. J. Syst. Evol. Microbiol.">
        <title>The Global Catalogue of Microorganisms (GCM) 10K type strain sequencing project: providing services to taxonomists for standard genome sequencing and annotation.</title>
        <authorList>
            <consortium name="The Broad Institute Genomics Platform"/>
            <consortium name="The Broad Institute Genome Sequencing Center for Infectious Disease"/>
            <person name="Wu L."/>
            <person name="Ma J."/>
        </authorList>
    </citation>
    <scope>NUCLEOTIDE SEQUENCE [LARGE SCALE GENOMIC DNA]</scope>
    <source>
        <strain evidence="4">CGMCC 1.19029</strain>
    </source>
</reference>
<comment type="caution">
    <text evidence="3">The sequence shown here is derived from an EMBL/GenBank/DDBJ whole genome shotgun (WGS) entry which is preliminary data.</text>
</comment>
<protein>
    <submittedName>
        <fullName evidence="3">Uncharacterized protein</fullName>
    </submittedName>
</protein>
<keyword evidence="4" id="KW-1185">Reference proteome</keyword>
<name>A0ABV8S5I8_9BURK</name>